<feature type="compositionally biased region" description="Polar residues" evidence="12">
    <location>
        <begin position="11"/>
        <end position="28"/>
    </location>
</feature>
<feature type="region of interest" description="Disordered" evidence="12">
    <location>
        <begin position="2430"/>
        <end position="2466"/>
    </location>
</feature>
<dbReference type="EMBL" id="CALNXK010000005">
    <property type="protein sequence ID" value="CAH3037324.1"/>
    <property type="molecule type" value="Genomic_DNA"/>
</dbReference>
<dbReference type="PANTHER" id="PTHR45975">
    <property type="entry name" value="NUCLEOSOME-REMODELING FACTOR SUBUNIT BPTF"/>
    <property type="match status" value="1"/>
</dbReference>
<dbReference type="SUPFAM" id="SSF47370">
    <property type="entry name" value="Bromodomain"/>
    <property type="match status" value="1"/>
</dbReference>
<proteinExistence type="predicted"/>
<feature type="region of interest" description="Disordered" evidence="12">
    <location>
        <begin position="1562"/>
        <end position="1591"/>
    </location>
</feature>
<feature type="coiled-coil region" evidence="11">
    <location>
        <begin position="964"/>
        <end position="1000"/>
    </location>
</feature>
<evidence type="ECO:0000256" key="12">
    <source>
        <dbReference type="SAM" id="MobiDB-lite"/>
    </source>
</evidence>
<feature type="domain" description="Bromo" evidence="13">
    <location>
        <begin position="2992"/>
        <end position="3062"/>
    </location>
</feature>
<dbReference type="InterPro" id="IPR001965">
    <property type="entry name" value="Znf_PHD"/>
</dbReference>
<dbReference type="PROSITE" id="PS01359">
    <property type="entry name" value="ZF_PHD_1"/>
    <property type="match status" value="1"/>
</dbReference>
<keyword evidence="8" id="KW-0539">Nucleus</keyword>
<dbReference type="InterPro" id="IPR001487">
    <property type="entry name" value="Bromodomain"/>
</dbReference>
<feature type="region of interest" description="Disordered" evidence="12">
    <location>
        <begin position="535"/>
        <end position="555"/>
    </location>
</feature>
<keyword evidence="5" id="KW-0805">Transcription regulation</keyword>
<feature type="region of interest" description="Disordered" evidence="12">
    <location>
        <begin position="2759"/>
        <end position="2779"/>
    </location>
</feature>
<feature type="compositionally biased region" description="Polar residues" evidence="12">
    <location>
        <begin position="1786"/>
        <end position="1802"/>
    </location>
</feature>
<evidence type="ECO:0000259" key="14">
    <source>
        <dbReference type="PROSITE" id="PS50016"/>
    </source>
</evidence>
<dbReference type="InterPro" id="IPR013083">
    <property type="entry name" value="Znf_RING/FYVE/PHD"/>
</dbReference>
<dbReference type="CDD" id="cd15559">
    <property type="entry name" value="PHD1_BPTF"/>
    <property type="match status" value="1"/>
</dbReference>
<feature type="region of interest" description="Disordered" evidence="12">
    <location>
        <begin position="1"/>
        <end position="73"/>
    </location>
</feature>
<dbReference type="SUPFAM" id="SSF57903">
    <property type="entry name" value="FYVE/PHD zinc finger"/>
    <property type="match status" value="3"/>
</dbReference>
<feature type="region of interest" description="Disordered" evidence="12">
    <location>
        <begin position="1239"/>
        <end position="1263"/>
    </location>
</feature>
<feature type="domain" description="PHD-type" evidence="14">
    <location>
        <begin position="2916"/>
        <end position="2967"/>
    </location>
</feature>
<dbReference type="InterPro" id="IPR028941">
    <property type="entry name" value="WHIM2_dom"/>
</dbReference>
<dbReference type="InterPro" id="IPR018501">
    <property type="entry name" value="DDT_dom"/>
</dbReference>
<evidence type="ECO:0000256" key="11">
    <source>
        <dbReference type="SAM" id="Coils"/>
    </source>
</evidence>
<feature type="region of interest" description="Disordered" evidence="12">
    <location>
        <begin position="2685"/>
        <end position="2721"/>
    </location>
</feature>
<feature type="compositionally biased region" description="Polar residues" evidence="12">
    <location>
        <begin position="1724"/>
        <end position="1748"/>
    </location>
</feature>
<feature type="compositionally biased region" description="Low complexity" evidence="12">
    <location>
        <begin position="660"/>
        <end position="676"/>
    </location>
</feature>
<reference evidence="16 17" key="1">
    <citation type="submission" date="2022-05" db="EMBL/GenBank/DDBJ databases">
        <authorList>
            <consortium name="Genoscope - CEA"/>
            <person name="William W."/>
        </authorList>
    </citation>
    <scope>NUCLEOTIDE SEQUENCE [LARGE SCALE GENOMIC DNA]</scope>
</reference>
<evidence type="ECO:0008006" key="18">
    <source>
        <dbReference type="Google" id="ProtNLM"/>
    </source>
</evidence>
<evidence type="ECO:0000256" key="8">
    <source>
        <dbReference type="ARBA" id="ARBA00023242"/>
    </source>
</evidence>
<keyword evidence="7" id="KW-0804">Transcription</keyword>
<dbReference type="Pfam" id="PF00439">
    <property type="entry name" value="Bromodomain"/>
    <property type="match status" value="1"/>
</dbReference>
<feature type="domain" description="PHD-type" evidence="14">
    <location>
        <begin position="2857"/>
        <end position="2908"/>
    </location>
</feature>
<evidence type="ECO:0000256" key="10">
    <source>
        <dbReference type="PROSITE-ProRule" id="PRU00146"/>
    </source>
</evidence>
<dbReference type="SMART" id="SM00297">
    <property type="entry name" value="BROMO"/>
    <property type="match status" value="1"/>
</dbReference>
<feature type="compositionally biased region" description="Low complexity" evidence="12">
    <location>
        <begin position="1239"/>
        <end position="1249"/>
    </location>
</feature>
<dbReference type="InterPro" id="IPR036427">
    <property type="entry name" value="Bromodomain-like_sf"/>
</dbReference>
<protein>
    <recommendedName>
        <fullName evidence="18">Nucleosome-remodeling factor subunit BPTF</fullName>
    </recommendedName>
</protein>
<feature type="compositionally biased region" description="Polar residues" evidence="12">
    <location>
        <begin position="1414"/>
        <end position="1427"/>
    </location>
</feature>
<keyword evidence="2" id="KW-0479">Metal-binding</keyword>
<feature type="compositionally biased region" description="Low complexity" evidence="12">
    <location>
        <begin position="1830"/>
        <end position="1841"/>
    </location>
</feature>
<keyword evidence="6 9" id="KW-0103">Bromodomain</keyword>
<organism evidence="16 17">
    <name type="scientific">Porites lobata</name>
    <dbReference type="NCBI Taxonomy" id="104759"/>
    <lineage>
        <taxon>Eukaryota</taxon>
        <taxon>Metazoa</taxon>
        <taxon>Cnidaria</taxon>
        <taxon>Anthozoa</taxon>
        <taxon>Hexacorallia</taxon>
        <taxon>Scleractinia</taxon>
        <taxon>Fungiina</taxon>
        <taxon>Poritidae</taxon>
        <taxon>Porites</taxon>
    </lineage>
</organism>
<dbReference type="Gene3D" id="1.20.920.10">
    <property type="entry name" value="Bromodomain-like"/>
    <property type="match status" value="1"/>
</dbReference>
<dbReference type="Gene3D" id="3.30.40.10">
    <property type="entry name" value="Zinc/RING finger domain, C3HC4 (zinc finger)"/>
    <property type="match status" value="3"/>
</dbReference>
<dbReference type="PROSITE" id="PS00633">
    <property type="entry name" value="BROMODOMAIN_1"/>
    <property type="match status" value="1"/>
</dbReference>
<dbReference type="Pfam" id="PF15613">
    <property type="entry name" value="WSD"/>
    <property type="match status" value="1"/>
</dbReference>
<feature type="region of interest" description="Disordered" evidence="12">
    <location>
        <begin position="1888"/>
        <end position="1929"/>
    </location>
</feature>
<dbReference type="CDD" id="cd15560">
    <property type="entry name" value="PHD2_3_BPTF"/>
    <property type="match status" value="2"/>
</dbReference>
<keyword evidence="11" id="KW-0175">Coiled coil</keyword>
<feature type="region of interest" description="Disordered" evidence="12">
    <location>
        <begin position="884"/>
        <end position="903"/>
    </location>
</feature>
<evidence type="ECO:0000256" key="3">
    <source>
        <dbReference type="ARBA" id="ARBA00022771"/>
    </source>
</evidence>
<comment type="subcellular location">
    <subcellularLocation>
        <location evidence="1">Nucleus</location>
    </subcellularLocation>
</comment>
<feature type="compositionally biased region" description="Polar residues" evidence="12">
    <location>
        <begin position="1628"/>
        <end position="1640"/>
    </location>
</feature>
<feature type="compositionally biased region" description="Low complexity" evidence="12">
    <location>
        <begin position="1807"/>
        <end position="1818"/>
    </location>
</feature>
<name>A0ABN8MWG7_9CNID</name>
<feature type="region of interest" description="Disordered" evidence="12">
    <location>
        <begin position="585"/>
        <end position="676"/>
    </location>
</feature>
<dbReference type="CDD" id="cd05509">
    <property type="entry name" value="Bromo_gcn5_like"/>
    <property type="match status" value="1"/>
</dbReference>
<comment type="caution">
    <text evidence="16">The sequence shown here is derived from an EMBL/GenBank/DDBJ whole genome shotgun (WGS) entry which is preliminary data.</text>
</comment>
<dbReference type="SMART" id="SM00249">
    <property type="entry name" value="PHD"/>
    <property type="match status" value="3"/>
</dbReference>
<dbReference type="SMART" id="SM00571">
    <property type="entry name" value="DDT"/>
    <property type="match status" value="1"/>
</dbReference>
<evidence type="ECO:0000256" key="7">
    <source>
        <dbReference type="ARBA" id="ARBA00023163"/>
    </source>
</evidence>
<dbReference type="InterPro" id="IPR019787">
    <property type="entry name" value="Znf_PHD-finger"/>
</dbReference>
<dbReference type="Proteomes" id="UP001159405">
    <property type="component" value="Unassembled WGS sequence"/>
</dbReference>
<feature type="compositionally biased region" description="Polar residues" evidence="12">
    <location>
        <begin position="595"/>
        <end position="610"/>
    </location>
</feature>
<evidence type="ECO:0000256" key="5">
    <source>
        <dbReference type="ARBA" id="ARBA00023015"/>
    </source>
</evidence>
<feature type="region of interest" description="Disordered" evidence="12">
    <location>
        <begin position="2818"/>
        <end position="2850"/>
    </location>
</feature>
<keyword evidence="17" id="KW-1185">Reference proteome</keyword>
<feature type="compositionally biased region" description="Basic and acidic residues" evidence="12">
    <location>
        <begin position="2769"/>
        <end position="2779"/>
    </location>
</feature>
<dbReference type="Pfam" id="PF00628">
    <property type="entry name" value="PHD"/>
    <property type="match status" value="3"/>
</dbReference>
<feature type="region of interest" description="Disordered" evidence="12">
    <location>
        <begin position="1722"/>
        <end position="1748"/>
    </location>
</feature>
<dbReference type="PROSITE" id="PS50016">
    <property type="entry name" value="ZF_PHD_2"/>
    <property type="match status" value="3"/>
</dbReference>
<feature type="region of interest" description="Disordered" evidence="12">
    <location>
        <begin position="1414"/>
        <end position="1443"/>
    </location>
</feature>
<evidence type="ECO:0000259" key="15">
    <source>
        <dbReference type="PROSITE" id="PS50827"/>
    </source>
</evidence>
<dbReference type="InterPro" id="IPR038028">
    <property type="entry name" value="BPTF"/>
</dbReference>
<evidence type="ECO:0000256" key="4">
    <source>
        <dbReference type="ARBA" id="ARBA00022833"/>
    </source>
</evidence>
<feature type="coiled-coil region" evidence="11">
    <location>
        <begin position="2485"/>
        <end position="2542"/>
    </location>
</feature>
<accession>A0ABN8MWG7</accession>
<keyword evidence="3 10" id="KW-0863">Zinc-finger</keyword>
<feature type="domain" description="DDT" evidence="15">
    <location>
        <begin position="110"/>
        <end position="170"/>
    </location>
</feature>
<evidence type="ECO:0000256" key="6">
    <source>
        <dbReference type="ARBA" id="ARBA00023117"/>
    </source>
</evidence>
<feature type="compositionally biased region" description="Basic and acidic residues" evidence="12">
    <location>
        <begin position="614"/>
        <end position="627"/>
    </location>
</feature>
<gene>
    <name evidence="16" type="ORF">PLOB_00035524</name>
</gene>
<dbReference type="InterPro" id="IPR019786">
    <property type="entry name" value="Zinc_finger_PHD-type_CS"/>
</dbReference>
<feature type="region of interest" description="Disordered" evidence="12">
    <location>
        <begin position="417"/>
        <end position="476"/>
    </location>
</feature>
<feature type="domain" description="PHD-type" evidence="14">
    <location>
        <begin position="265"/>
        <end position="312"/>
    </location>
</feature>
<feature type="region of interest" description="Disordered" evidence="12">
    <location>
        <begin position="1786"/>
        <end position="1847"/>
    </location>
</feature>
<keyword evidence="4" id="KW-0862">Zinc</keyword>
<dbReference type="PRINTS" id="PR00503">
    <property type="entry name" value="BROMODOMAIN"/>
</dbReference>
<feature type="compositionally biased region" description="Polar residues" evidence="12">
    <location>
        <begin position="1904"/>
        <end position="1929"/>
    </location>
</feature>
<feature type="region of interest" description="Disordered" evidence="12">
    <location>
        <begin position="1621"/>
        <end position="1654"/>
    </location>
</feature>
<dbReference type="InterPro" id="IPR011011">
    <property type="entry name" value="Znf_FYVE_PHD"/>
</dbReference>
<evidence type="ECO:0000256" key="1">
    <source>
        <dbReference type="ARBA" id="ARBA00004123"/>
    </source>
</evidence>
<dbReference type="PANTHER" id="PTHR45975:SF2">
    <property type="entry name" value="NUCLEOSOME-REMODELING FACTOR SUBUNIT BPTF"/>
    <property type="match status" value="1"/>
</dbReference>
<evidence type="ECO:0000256" key="9">
    <source>
        <dbReference type="PROSITE-ProRule" id="PRU00035"/>
    </source>
</evidence>
<dbReference type="Pfam" id="PF02791">
    <property type="entry name" value="DDT"/>
    <property type="match status" value="1"/>
</dbReference>
<feature type="compositionally biased region" description="Low complexity" evidence="12">
    <location>
        <begin position="1893"/>
        <end position="1903"/>
    </location>
</feature>
<dbReference type="PROSITE" id="PS50827">
    <property type="entry name" value="DDT"/>
    <property type="match status" value="1"/>
</dbReference>
<dbReference type="PROSITE" id="PS50014">
    <property type="entry name" value="BROMODOMAIN_2"/>
    <property type="match status" value="1"/>
</dbReference>
<evidence type="ECO:0000259" key="13">
    <source>
        <dbReference type="PROSITE" id="PS50014"/>
    </source>
</evidence>
<dbReference type="InterPro" id="IPR018359">
    <property type="entry name" value="Bromodomain_CS"/>
</dbReference>
<evidence type="ECO:0000256" key="2">
    <source>
        <dbReference type="ARBA" id="ARBA00022723"/>
    </source>
</evidence>
<evidence type="ECO:0000313" key="17">
    <source>
        <dbReference type="Proteomes" id="UP001159405"/>
    </source>
</evidence>
<evidence type="ECO:0000313" key="16">
    <source>
        <dbReference type="EMBL" id="CAH3037324.1"/>
    </source>
</evidence>
<sequence>MKRGRGRPPKYQSQNAKTPNVSIATNQHGGHATPRVSSPHGIKTRGYSSTTPRKYYGMESSDSESDDDSVSSRSSLLSSSAYTKIRYVEPLKTVSPVKLAPSSDDLLLDPEYILPALGIYEILRHFSRIIRLSPFRFEDFCGAMKSPDQSSLLAQIHLCLLRFLLSEDDASGLTFVASDEKDSFNILMYCLGDFTWPDVIRSYITSDKTEFGDVSSAVIVSENEDPFPFTTVEKRLKVLQRLCDQFLASNSVRYDVMNEGMVESEDHCRNCSKMGDLLCCENCPAVYHLHCLKPPLEVVPEGDWLCPICEMHQLKGVTDCSVDWNRDGWLRNTPLGVDREGRKYWFLARRLFVEGSDETLYYSCKEHLDDLIKALEEDGKEKRLLSVIKARYKVMVRHMEITESLIEAARGELPSGMTKRRPLKVKVKEQTSVTSPVDPEEHRGEEDEQMDTSEENPSYVVPERKPSYSAVTDDIPSSSKPVVASAILTFVPDGEVKKIVTRPQVDNSSNISAEKQMLLRDRRSAAAQDSPYFRMRAPNVSGQSDTAQEAWGNEEVKDEKKLASCKEYGADMLGVSAPAVKKDVYQEKKEEGQSYEETSNPRSETSTDMTASADGKEYPTAKQEHVLTKAVTEQSSSTKLDVKPKIEIETSLPKDQTAETNSSVSDNVTSTNTSGTLKSDYFTKAGITPPLIANSSSGKQVLSAGQSITVSSSDTVIGTKGNTVNASGTVSEVSETKQEVEEPVFRLGSEGNYSSYVNQFASNALALTKQQHLDQRDKRRSVTHKFSLNEFKWQGDVNGSKEVILNTLRFSIVGLENSIATSFMHPSWPLQRSTWVRAVHMSKTPQEFAAALSFLQSSIRPICYLNVWNDAVGHVELHRVVSEARQTGPKKKDHKEDEEEPELESKGFVNYTWMPHHQVWKQKGEEYRLFGGGGWVWTSGLQCRKRKRPTGDAKDTFVNKKRKLLDTTNRISALKEKKRKEELKEEADKAAKIAAAQQAVPQTATTPALAGQTTSTTMPTTAIAVQSSASVQNAVSSTPSLSQNSVQTTATLKLASSAQITSSATTASTSCSITSTTPLTVASLVPQTLSSTCASVQSCVNPAIPASQNVSTGSPSVISVSATSQTASSTVPTSLSSVECSSTTSSSLTVASSLKSVATVSSIQTLPTKTSSDNVIQSPVRIVSSTSLSTSFLNFAASSSPSMKGCSLNATLDKGSSSLDVNRSNSSITFAPAPLTTQESVSSSEVVSSGAIESPKPSTPTDTVSTLALAKDSVVAPDSSPVTLQDTSSESVSVFEGLERSETRDNLPSVSISSGESNTDKNVLVDCPTVKFPSGVSTEDTTQMESTYDRAPIYYSEQNADKEKLEYNNDVSVDCSTLESSCGASSAQNTLQVESITENAGNKEFAQNQLNVDNLTSQNDGSTSFVSKGSEGNDKPNLTSDSLDKSCLEDATITDSNVKQSTSPFDSCTRQERLVTVDSTQDTKFKKDELSESQQVVSEFVNVQCDNKADKHDGEVTPDTSSSLQVEGDGYEVLEESRQAVYQENQNPSLSVENEMQGIAITKPDSLGGDKDLNNSPCSSDTDANEREKEIKPVDEVLVNDKENELCTGRISNNVLSDGDVLEESQSKRTSLNDSLTEEVSGTERAEKLPDASTSAKGKQCLGIVNKDVITVANHDMSAENVADCLEPKSSLEDLCNHVGKDDFSDEKSAIASSCSKVKDGADVSSSQELTTTEEAHGPSNSFEAEQSTAVVSCGGATDTQTMKAKGGDNGQIGALWENTTSSIRDVSTDCSSGEDSAVQGSRSDDSCTASVSTVSTSHLGESHNEQETPVDVDVTTVSPSRPTSEMHVCSTTDAHVSPQVDSSVILSATFADSEPVRIREAEPMDIDGKAVSTSESSCSETSPRMSKNSGDDCSSLPTEVTSTDTTANRGAASLDKKNCTSSCENSTTSIISAPKTSTTVSSGVNAVSTCGVTTAKSVMPKSTCTTPATSSTPSKTVPAMPVPASPLSVSLPSVLVQCATSIDKPSTLSTVATNTFTETPAVNIKPLLPSVPLQRTGVVSTSPRNVVAVATPLASSVQSTAVKGLVVNTPTGSVSARITTAQKTAISSRIQTAQYVPIGPKPILPSPRLTGQSIVVQGTNVVQPTVVGQGSTAPVNSMAALVARIPGSGATIGPSQLIRLVTADGKSITLQGSQLAAIAQQMGSPMQLAVPKTITVQVSGATVQQNPVKTVGASTTATTITVQRPQQQPAQVKPQVVIKPKVPAKPIKEEKFPSLEPLIKDPRALLNRRIAKWPLRHSVKSLFTLEKHERRKLGRKAGMKEVNGYVYTSRAIGVNWPVGIPRPSFKVAWRFRTQSLKTLAGAAIQLRILQSCLKWDEMNVRPPRGNNNTVYTSSGTTTTEITDRKFVSVDGLRCKYLVRKVIRTLTKPVVEPPKPAPTKSKRGRTLRPKIVLQPDDEDDDRRTQSGPRVFEAWYPEAKLELWEIRQYHERIDRERALAREKKEQEEALKRAAEIRAAALQRKQQEQQARQQQQHLLKMNKKKVQNAIKTQQKKVAVYKPPAVNPQFTYKPAVTAAVPIGALRRTVPVVRQALPSKLPSVQPVGMPQIRTQIIPRTTTITQVASSASYIQRLQPKLQATPQRVYTTNSNLSQTSRAAAAPSSATGYNVTRPTAAFTVATPKPAAVRTNPMTTSRMKHSSKEQVKQASKAKSRKPGAGGVPLLHNKKYMTMEARQDMNRVAICRKVLDFILDKIDRNEEVERRKQLKKRAKEESQALRMEKQKANKLAALLQKRKEALKRDVMRKRDLLERDLLLELQEDPKTGSKRKHAGDSERRNSHNSSPEGPKAKRKKAVEDERLFCICKTPYDPTLFYIGCDMCANWFHGRCVQVTPESAQSMDEWTCAECTQARRGVEEEELYCLCRQPYDERKFYIGCDKCQDWFHGTCVGITATEADNIEFYTCPKCTQSQTQASKQPLTSKDYDTLKRLLRSLQSHKMAWPFLEPVNADEVPEYYDVITDPIDLSIVEERMNSKTYSSLDAFVSDITKIFDNCRYFNQRDSPYYRCAEVLESFFVQKLRAWKNRK</sequence>